<dbReference type="InterPro" id="IPR039104">
    <property type="entry name" value="6PGL"/>
</dbReference>
<feature type="region of interest" description="Disordered" evidence="8">
    <location>
        <begin position="1"/>
        <end position="20"/>
    </location>
</feature>
<evidence type="ECO:0000259" key="9">
    <source>
        <dbReference type="Pfam" id="PF01182"/>
    </source>
</evidence>
<dbReference type="Pfam" id="PF01182">
    <property type="entry name" value="Glucosamine_iso"/>
    <property type="match status" value="1"/>
</dbReference>
<name>A0A2T5MD63_9GAMM</name>
<evidence type="ECO:0000256" key="3">
    <source>
        <dbReference type="ARBA" id="ARBA00004961"/>
    </source>
</evidence>
<evidence type="ECO:0000313" key="10">
    <source>
        <dbReference type="EMBL" id="PTU30510.1"/>
    </source>
</evidence>
<comment type="similarity">
    <text evidence="4 7">Belongs to the glucosamine/galactosamine-6-phosphate isomerase family. 6-phosphogluconolactonase subfamily.</text>
</comment>
<dbReference type="InterPro" id="IPR005900">
    <property type="entry name" value="6-phosphogluconolactonase_DevB"/>
</dbReference>
<organism evidence="10 11">
    <name type="scientific">Stenotrophobium rhamnosiphilum</name>
    <dbReference type="NCBI Taxonomy" id="2029166"/>
    <lineage>
        <taxon>Bacteria</taxon>
        <taxon>Pseudomonadati</taxon>
        <taxon>Pseudomonadota</taxon>
        <taxon>Gammaproteobacteria</taxon>
        <taxon>Nevskiales</taxon>
        <taxon>Nevskiaceae</taxon>
        <taxon>Stenotrophobium</taxon>
    </lineage>
</organism>
<dbReference type="GO" id="GO:0017057">
    <property type="term" value="F:6-phosphogluconolactonase activity"/>
    <property type="evidence" value="ECO:0007669"/>
    <property type="project" value="UniProtKB-UniRule"/>
</dbReference>
<evidence type="ECO:0000256" key="5">
    <source>
        <dbReference type="ARBA" id="ARBA00013198"/>
    </source>
</evidence>
<keyword evidence="7" id="KW-0378">Hydrolase</keyword>
<dbReference type="AlphaFoldDB" id="A0A2T5MD63"/>
<evidence type="ECO:0000256" key="2">
    <source>
        <dbReference type="ARBA" id="ARBA00002681"/>
    </source>
</evidence>
<dbReference type="UniPathway" id="UPA00115">
    <property type="reaction ID" value="UER00409"/>
</dbReference>
<dbReference type="NCBIfam" id="TIGR01198">
    <property type="entry name" value="pgl"/>
    <property type="match status" value="1"/>
</dbReference>
<evidence type="ECO:0000256" key="7">
    <source>
        <dbReference type="RuleBase" id="RU365095"/>
    </source>
</evidence>
<comment type="function">
    <text evidence="2 7">Hydrolysis of 6-phosphogluconolactone to 6-phosphogluconate.</text>
</comment>
<dbReference type="GO" id="GO:0005975">
    <property type="term" value="P:carbohydrate metabolic process"/>
    <property type="evidence" value="ECO:0007669"/>
    <property type="project" value="UniProtKB-UniRule"/>
</dbReference>
<comment type="pathway">
    <text evidence="3 7">Carbohydrate degradation; pentose phosphate pathway; D-ribulose 5-phosphate from D-glucose 6-phosphate (oxidative stage): step 2/3.</text>
</comment>
<dbReference type="EMBL" id="QANS01000005">
    <property type="protein sequence ID" value="PTU30510.1"/>
    <property type="molecule type" value="Genomic_DNA"/>
</dbReference>
<dbReference type="PANTHER" id="PTHR11054:SF0">
    <property type="entry name" value="6-PHOSPHOGLUCONOLACTONASE"/>
    <property type="match status" value="1"/>
</dbReference>
<protein>
    <recommendedName>
        <fullName evidence="6 7">6-phosphogluconolactonase</fullName>
        <shortName evidence="7">6PGL</shortName>
        <ecNumber evidence="5 7">3.1.1.31</ecNumber>
    </recommendedName>
</protein>
<evidence type="ECO:0000313" key="11">
    <source>
        <dbReference type="Proteomes" id="UP000244248"/>
    </source>
</evidence>
<proteinExistence type="inferred from homology"/>
<evidence type="ECO:0000256" key="6">
    <source>
        <dbReference type="ARBA" id="ARBA00020337"/>
    </source>
</evidence>
<dbReference type="GO" id="GO:0006098">
    <property type="term" value="P:pentose-phosphate shunt"/>
    <property type="evidence" value="ECO:0007669"/>
    <property type="project" value="UniProtKB-UniPathway"/>
</dbReference>
<comment type="caution">
    <text evidence="10">The sequence shown here is derived from an EMBL/GenBank/DDBJ whole genome shotgun (WGS) entry which is preliminary data.</text>
</comment>
<comment type="catalytic activity">
    <reaction evidence="1 7">
        <text>6-phospho-D-glucono-1,5-lactone + H2O = 6-phospho-D-gluconate + H(+)</text>
        <dbReference type="Rhea" id="RHEA:12556"/>
        <dbReference type="ChEBI" id="CHEBI:15377"/>
        <dbReference type="ChEBI" id="CHEBI:15378"/>
        <dbReference type="ChEBI" id="CHEBI:57955"/>
        <dbReference type="ChEBI" id="CHEBI:58759"/>
        <dbReference type="EC" id="3.1.1.31"/>
    </reaction>
</comment>
<evidence type="ECO:0000256" key="4">
    <source>
        <dbReference type="ARBA" id="ARBA00010662"/>
    </source>
</evidence>
<gene>
    <name evidence="7 10" type="primary">pgl</name>
    <name evidence="10" type="ORF">CJD38_13430</name>
</gene>
<dbReference type="CDD" id="cd01400">
    <property type="entry name" value="6PGL"/>
    <property type="match status" value="1"/>
</dbReference>
<dbReference type="InterPro" id="IPR037171">
    <property type="entry name" value="NagB/RpiA_transferase-like"/>
</dbReference>
<reference evidence="10 11" key="1">
    <citation type="submission" date="2018-04" db="EMBL/GenBank/DDBJ databases">
        <title>Novel species isolated from glacier.</title>
        <authorList>
            <person name="Liu Q."/>
            <person name="Xin Y.-H."/>
        </authorList>
    </citation>
    <scope>NUCLEOTIDE SEQUENCE [LARGE SCALE GENOMIC DNA]</scope>
    <source>
        <strain evidence="10 11">GT1R17</strain>
    </source>
</reference>
<dbReference type="PANTHER" id="PTHR11054">
    <property type="entry name" value="6-PHOSPHOGLUCONOLACTONASE"/>
    <property type="match status" value="1"/>
</dbReference>
<sequence length="271" mass="28839">MLGIAATKSRSHTPRVAGAQPLPVPCSRVKGRLGQRKVSLLSEHFFTSDQELASALAAATAAKLREALAARSKASLVVSGGRTPADFLNALSAHELDWSAVSVLPTDDRWVDANHADNNEAMIRRHLLQGAAATAVLSGLSDASLTPVPDGERQAEAALKKLSTPLDVVVLGMGDDGHTASLFPQAPQLAQALDLNSGRSCMILDPVTAPHRRISLTLPALLQSRQIDILIRGDSKLNVYRRALSAGPTVGMPISFILHQKQVPVHVYWSP</sequence>
<dbReference type="InterPro" id="IPR006148">
    <property type="entry name" value="Glc/Gal-6P_isomerase"/>
</dbReference>
<keyword evidence="11" id="KW-1185">Reference proteome</keyword>
<feature type="domain" description="Glucosamine/galactosamine-6-phosphate isomerase" evidence="9">
    <location>
        <begin position="48"/>
        <end position="261"/>
    </location>
</feature>
<accession>A0A2T5MD63</accession>
<dbReference type="Proteomes" id="UP000244248">
    <property type="component" value="Unassembled WGS sequence"/>
</dbReference>
<evidence type="ECO:0000256" key="1">
    <source>
        <dbReference type="ARBA" id="ARBA00000832"/>
    </source>
</evidence>
<dbReference type="Gene3D" id="3.40.50.1360">
    <property type="match status" value="1"/>
</dbReference>
<evidence type="ECO:0000256" key="8">
    <source>
        <dbReference type="SAM" id="MobiDB-lite"/>
    </source>
</evidence>
<dbReference type="EC" id="3.1.1.31" evidence="5 7"/>
<dbReference type="SUPFAM" id="SSF100950">
    <property type="entry name" value="NagB/RpiA/CoA transferase-like"/>
    <property type="match status" value="1"/>
</dbReference>